<comment type="caution">
    <text evidence="1">The sequence shown here is derived from an EMBL/GenBank/DDBJ whole genome shotgun (WGS) entry which is preliminary data.</text>
</comment>
<proteinExistence type="predicted"/>
<name>A0A480A0R3_9CYAN</name>
<dbReference type="RefSeq" id="WP_096571033.1">
    <property type="nucleotide sequence ID" value="NZ_BJCE01000077.1"/>
</dbReference>
<dbReference type="EMBL" id="BJCE01000077">
    <property type="protein sequence ID" value="GCL37426.1"/>
    <property type="molecule type" value="Genomic_DNA"/>
</dbReference>
<accession>A0A480A0R3</accession>
<evidence type="ECO:0000313" key="1">
    <source>
        <dbReference type="EMBL" id="GCL37426.1"/>
    </source>
</evidence>
<reference evidence="2" key="1">
    <citation type="submission" date="2019-02" db="EMBL/GenBank/DDBJ databases">
        <title>Draft genome sequence of Sphaerospermopsis reniformis NIES-1949.</title>
        <authorList>
            <person name="Yamaguchi H."/>
            <person name="Suzuki S."/>
            <person name="Kawachi M."/>
        </authorList>
    </citation>
    <scope>NUCLEOTIDE SEQUENCE [LARGE SCALE GENOMIC DNA]</scope>
    <source>
        <strain evidence="2">NIES-1949</strain>
    </source>
</reference>
<protein>
    <recommendedName>
        <fullName evidence="3">CopG family transcriptional regulator</fullName>
    </recommendedName>
</protein>
<evidence type="ECO:0000313" key="2">
    <source>
        <dbReference type="Proteomes" id="UP000300142"/>
    </source>
</evidence>
<dbReference type="NCBIfam" id="NF047399">
    <property type="entry name" value="BrnA_antitoxin_add"/>
    <property type="match status" value="1"/>
</dbReference>
<gene>
    <name evidence="1" type="ORF">SR1949_25360</name>
</gene>
<dbReference type="Proteomes" id="UP000300142">
    <property type="component" value="Unassembled WGS sequence"/>
</dbReference>
<keyword evidence="2" id="KW-1185">Reference proteome</keyword>
<dbReference type="AlphaFoldDB" id="A0A480A0R3"/>
<organism evidence="1 2">
    <name type="scientific">Sphaerospermopsis reniformis</name>
    <dbReference type="NCBI Taxonomy" id="531300"/>
    <lineage>
        <taxon>Bacteria</taxon>
        <taxon>Bacillati</taxon>
        <taxon>Cyanobacteriota</taxon>
        <taxon>Cyanophyceae</taxon>
        <taxon>Nostocales</taxon>
        <taxon>Aphanizomenonaceae</taxon>
        <taxon>Sphaerospermopsis</taxon>
    </lineage>
</organism>
<evidence type="ECO:0008006" key="3">
    <source>
        <dbReference type="Google" id="ProtNLM"/>
    </source>
</evidence>
<sequence>MQAEEFDTKFDNDEDITEFLDLYQARRPSYEQKRVNIDFPVWMIEALEKEAKRLGVTSDSIQDLRKRKRK</sequence>